<gene>
    <name evidence="2" type="ORF">HAP48_037090</name>
</gene>
<dbReference type="EMBL" id="JAAOLE020000001">
    <property type="protein sequence ID" value="NVI48376.1"/>
    <property type="molecule type" value="Genomic_DNA"/>
</dbReference>
<proteinExistence type="predicted"/>
<comment type="caution">
    <text evidence="2">The sequence shown here is derived from an EMBL/GenBank/DDBJ whole genome shotgun (WGS) entry which is preliminary data.</text>
</comment>
<reference evidence="2" key="1">
    <citation type="submission" date="2020-06" db="EMBL/GenBank/DDBJ databases">
        <title>Whole Genome Sequence of Bradyrhizobium sp. Strain 1S1.</title>
        <authorList>
            <person name="Bromfield E.S.P."/>
            <person name="Cloutier S."/>
        </authorList>
    </citation>
    <scope>NUCLEOTIDE SEQUENCE [LARGE SCALE GENOMIC DNA]</scope>
    <source>
        <strain evidence="2">1S1</strain>
    </source>
</reference>
<evidence type="ECO:0000256" key="1">
    <source>
        <dbReference type="SAM" id="MobiDB-lite"/>
    </source>
</evidence>
<protein>
    <submittedName>
        <fullName evidence="2">Uncharacterized protein</fullName>
    </submittedName>
</protein>
<name>A0A973W6R2_9BRAD</name>
<dbReference type="AlphaFoldDB" id="A0A973W6R2"/>
<feature type="region of interest" description="Disordered" evidence="1">
    <location>
        <begin position="1"/>
        <end position="37"/>
    </location>
</feature>
<organism evidence="2">
    <name type="scientific">Bradyrhizobium septentrionale</name>
    <dbReference type="NCBI Taxonomy" id="1404411"/>
    <lineage>
        <taxon>Bacteria</taxon>
        <taxon>Pseudomonadati</taxon>
        <taxon>Pseudomonadota</taxon>
        <taxon>Alphaproteobacteria</taxon>
        <taxon>Hyphomicrobiales</taxon>
        <taxon>Nitrobacteraceae</taxon>
        <taxon>Bradyrhizobium</taxon>
    </lineage>
</organism>
<sequence length="116" mass="12350">MIAAFEKTISSDQPELEALPAGVAEPGSYADAGTEPQSRAAGELATIAVAWALLHEVRHIRHQREGTGAAPYGSDATEKHREEFSCDEFATAFLLEQIEQETKPTRGAGKAETPAG</sequence>
<evidence type="ECO:0000313" key="2">
    <source>
        <dbReference type="EMBL" id="NVI48376.1"/>
    </source>
</evidence>
<accession>A0A973W6R2</accession>